<evidence type="ECO:0000313" key="2">
    <source>
        <dbReference type="EMBL" id="OKH23239.1"/>
    </source>
</evidence>
<organism evidence="2 3">
    <name type="scientific">Hydrococcus rivularis NIES-593</name>
    <dbReference type="NCBI Taxonomy" id="1921803"/>
    <lineage>
        <taxon>Bacteria</taxon>
        <taxon>Bacillati</taxon>
        <taxon>Cyanobacteriota</taxon>
        <taxon>Cyanophyceae</taxon>
        <taxon>Pleurocapsales</taxon>
        <taxon>Hydrococcaceae</taxon>
        <taxon>Hydrococcus</taxon>
    </lineage>
</organism>
<keyword evidence="1" id="KW-0812">Transmembrane</keyword>
<name>A0A1U7HI56_9CYAN</name>
<gene>
    <name evidence="2" type="ORF">NIES593_10375</name>
</gene>
<dbReference type="PANTHER" id="PTHR43300">
    <property type="entry name" value="ACETYLTRANSFERASE"/>
    <property type="match status" value="1"/>
</dbReference>
<proteinExistence type="predicted"/>
<dbReference type="STRING" id="1921803.NIES593_10375"/>
<evidence type="ECO:0000313" key="3">
    <source>
        <dbReference type="Proteomes" id="UP000186868"/>
    </source>
</evidence>
<dbReference type="PANTHER" id="PTHR43300:SF11">
    <property type="entry name" value="ACETYLTRANSFERASE RV3034C-RELATED"/>
    <property type="match status" value="1"/>
</dbReference>
<dbReference type="Pfam" id="PF00132">
    <property type="entry name" value="Hexapep"/>
    <property type="match status" value="1"/>
</dbReference>
<sequence>MTKTKNKKSMNSLYVLGFPINLFLELFIQFTSLVIPVTLFRKSLQESNIVIATIVVLLGLYIYPLTILFLSAIITRLLPKPRLGKIETQKDALKYQTLIALNTFVRRTPARWLLIFPFPGYLFYKISGTKIDSSALITSPDSLQDVYLVSIGKNSLLGWGCLVLGHYSGDGSTTFLGEVKIGNNVLIGEGATVWANVRIGDRAIVQNKSVVMPGTIIPPDEIWGGVPARKIKSIKENEESSKSSFVSPDELEIYLLELLKNNYGIQELNRDAPLLSLNLTVTDITHILRLLEKRYKISINRTCINITTFSLNEMILITEKEIKQKRLL</sequence>
<keyword evidence="1" id="KW-1133">Transmembrane helix</keyword>
<protein>
    <recommendedName>
        <fullName evidence="4">Acetyltransferase</fullName>
    </recommendedName>
</protein>
<dbReference type="InterPro" id="IPR001451">
    <property type="entry name" value="Hexapep"/>
</dbReference>
<evidence type="ECO:0000256" key="1">
    <source>
        <dbReference type="SAM" id="Phobius"/>
    </source>
</evidence>
<dbReference type="RefSeq" id="WP_073599518.1">
    <property type="nucleotide sequence ID" value="NZ_MRCB01000010.1"/>
</dbReference>
<dbReference type="GO" id="GO:0031470">
    <property type="term" value="C:carboxysome"/>
    <property type="evidence" value="ECO:0007669"/>
    <property type="project" value="UniProtKB-ARBA"/>
</dbReference>
<dbReference type="InterPro" id="IPR050179">
    <property type="entry name" value="Trans_hexapeptide_repeat"/>
</dbReference>
<reference evidence="2 3" key="1">
    <citation type="submission" date="2016-11" db="EMBL/GenBank/DDBJ databases">
        <title>Draft Genome Sequences of Nine Cyanobacterial Strains from Diverse Habitats.</title>
        <authorList>
            <person name="Zhu T."/>
            <person name="Hou S."/>
            <person name="Lu X."/>
            <person name="Hess W.R."/>
        </authorList>
    </citation>
    <scope>NUCLEOTIDE SEQUENCE [LARGE SCALE GENOMIC DNA]</scope>
    <source>
        <strain evidence="2 3">NIES-593</strain>
    </source>
</reference>
<feature type="transmembrane region" description="Helical" evidence="1">
    <location>
        <begin position="12"/>
        <end position="37"/>
    </location>
</feature>
<evidence type="ECO:0008006" key="4">
    <source>
        <dbReference type="Google" id="ProtNLM"/>
    </source>
</evidence>
<dbReference type="Proteomes" id="UP000186868">
    <property type="component" value="Unassembled WGS sequence"/>
</dbReference>
<keyword evidence="1" id="KW-0472">Membrane</keyword>
<dbReference type="InterPro" id="IPR011004">
    <property type="entry name" value="Trimer_LpxA-like_sf"/>
</dbReference>
<comment type="caution">
    <text evidence="2">The sequence shown here is derived from an EMBL/GenBank/DDBJ whole genome shotgun (WGS) entry which is preliminary data.</text>
</comment>
<accession>A0A1U7HI56</accession>
<dbReference type="GO" id="GO:0043886">
    <property type="term" value="F:structural constituent of carboxysome shell"/>
    <property type="evidence" value="ECO:0007669"/>
    <property type="project" value="UniProtKB-ARBA"/>
</dbReference>
<dbReference type="AlphaFoldDB" id="A0A1U7HI56"/>
<dbReference type="EMBL" id="MRCB01000010">
    <property type="protein sequence ID" value="OKH23239.1"/>
    <property type="molecule type" value="Genomic_DNA"/>
</dbReference>
<dbReference type="OrthoDB" id="9815592at2"/>
<keyword evidence="3" id="KW-1185">Reference proteome</keyword>
<feature type="transmembrane region" description="Helical" evidence="1">
    <location>
        <begin position="49"/>
        <end position="75"/>
    </location>
</feature>
<dbReference type="SUPFAM" id="SSF51161">
    <property type="entry name" value="Trimeric LpxA-like enzymes"/>
    <property type="match status" value="1"/>
</dbReference>
<dbReference type="Gene3D" id="2.160.10.10">
    <property type="entry name" value="Hexapeptide repeat proteins"/>
    <property type="match status" value="1"/>
</dbReference>